<dbReference type="STRING" id="46224.B4102_3978"/>
<evidence type="ECO:0000256" key="1">
    <source>
        <dbReference type="SAM" id="Phobius"/>
    </source>
</evidence>
<evidence type="ECO:0000313" key="4">
    <source>
        <dbReference type="Proteomes" id="UP000075666"/>
    </source>
</evidence>
<name>A0A150KKA1_9BACI</name>
<dbReference type="Pfam" id="PF01882">
    <property type="entry name" value="DUF58"/>
    <property type="match status" value="1"/>
</dbReference>
<keyword evidence="1" id="KW-0812">Transmembrane</keyword>
<dbReference type="EMBL" id="LQYN01000131">
    <property type="protein sequence ID" value="KYC89564.1"/>
    <property type="molecule type" value="Genomic_DNA"/>
</dbReference>
<protein>
    <recommendedName>
        <fullName evidence="2">DUF58 domain-containing protein</fullName>
    </recommendedName>
</protein>
<dbReference type="InterPro" id="IPR002881">
    <property type="entry name" value="DUF58"/>
</dbReference>
<dbReference type="RefSeq" id="WP_084347927.1">
    <property type="nucleotide sequence ID" value="NZ_JARMRW010000025.1"/>
</dbReference>
<dbReference type="Proteomes" id="UP000075666">
    <property type="component" value="Unassembled WGS sequence"/>
</dbReference>
<keyword evidence="1" id="KW-1133">Transmembrane helix</keyword>
<evidence type="ECO:0000259" key="2">
    <source>
        <dbReference type="Pfam" id="PF01882"/>
    </source>
</evidence>
<dbReference type="PANTHER" id="PTHR34351">
    <property type="entry name" value="SLR1927 PROTEIN-RELATED"/>
    <property type="match status" value="1"/>
</dbReference>
<feature type="transmembrane region" description="Helical" evidence="1">
    <location>
        <begin position="36"/>
        <end position="57"/>
    </location>
</feature>
<feature type="domain" description="DUF58" evidence="2">
    <location>
        <begin position="199"/>
        <end position="359"/>
    </location>
</feature>
<organism evidence="3 4">
    <name type="scientific">Heyndrickxia sporothermodurans</name>
    <dbReference type="NCBI Taxonomy" id="46224"/>
    <lineage>
        <taxon>Bacteria</taxon>
        <taxon>Bacillati</taxon>
        <taxon>Bacillota</taxon>
        <taxon>Bacilli</taxon>
        <taxon>Bacillales</taxon>
        <taxon>Bacillaceae</taxon>
        <taxon>Heyndrickxia</taxon>
    </lineage>
</organism>
<sequence>MMKTKLKTWGKLILLLIFILLTFSYAMFQGGFVSWFLFFSFVPFALYALCIAFYPLGDLVIDRTFNKDTYLAGEHLNVVIKINRKYSFPLFFLIIKNTSSLSKENGKQIIFPGFKKHIQIEYSMPNLPRGEHHFDKIYVKIGDPIGLFEKEKEYLLEKSILVYPAFSDIIYRSFESRYEQGATASQIKIQNDTSMVAGIRNYEPGDRFTWIDWKATARMNEMKTKEFEERQSNDVSIILDRSPSSSFEECVKFSASIIRTIIQHGGQIGFYSIGQERTIFPIRGGEEYRQQLFHHLAKVKADSNDHISAILDGESAFYQRSASLLIITSNLTQALVEMVRKHVQRTGTVIIFVVKNDNEPFLDDEYQLSSIATRYGVFVNFLHEKDFRSALTGVKQR</sequence>
<gene>
    <name evidence="3" type="ORF">B4102_3978</name>
</gene>
<comment type="caution">
    <text evidence="3">The sequence shown here is derived from an EMBL/GenBank/DDBJ whole genome shotgun (WGS) entry which is preliminary data.</text>
</comment>
<keyword evidence="1" id="KW-0472">Membrane</keyword>
<dbReference type="PATRIC" id="fig|46224.3.peg.1128"/>
<accession>A0A150KKA1</accession>
<keyword evidence="4" id="KW-1185">Reference proteome</keyword>
<dbReference type="PANTHER" id="PTHR34351:SF2">
    <property type="entry name" value="DUF58 DOMAIN-CONTAINING PROTEIN"/>
    <property type="match status" value="1"/>
</dbReference>
<evidence type="ECO:0000313" key="3">
    <source>
        <dbReference type="EMBL" id="KYC89564.1"/>
    </source>
</evidence>
<reference evidence="3 4" key="1">
    <citation type="submission" date="2016-01" db="EMBL/GenBank/DDBJ databases">
        <title>Genome Sequences of Twelve Sporeforming Bacillus Species Isolated from Foods.</title>
        <authorList>
            <person name="Berendsen E.M."/>
            <person name="Wells-Bennik M.H."/>
            <person name="Krawcyk A.O."/>
            <person name="De Jong A."/>
            <person name="Holsappel S."/>
            <person name="Eijlander R.T."/>
            <person name="Kuipers O.P."/>
        </authorList>
    </citation>
    <scope>NUCLEOTIDE SEQUENCE [LARGE SCALE GENOMIC DNA]</scope>
    <source>
        <strain evidence="3 4">B4102</strain>
    </source>
</reference>
<proteinExistence type="predicted"/>
<dbReference type="AlphaFoldDB" id="A0A150KKA1"/>